<feature type="binding site" evidence="8">
    <location>
        <position position="483"/>
    </location>
    <ligand>
        <name>Mg(2+)</name>
        <dbReference type="ChEBI" id="CHEBI:18420"/>
    </ligand>
</feature>
<dbReference type="CDD" id="cd11363">
    <property type="entry name" value="RNase_PH_PNPase_1"/>
    <property type="match status" value="1"/>
</dbReference>
<dbReference type="PANTHER" id="PTHR11252:SF0">
    <property type="entry name" value="POLYRIBONUCLEOTIDE NUCLEOTIDYLTRANSFERASE 1, MITOCHONDRIAL"/>
    <property type="match status" value="1"/>
</dbReference>
<dbReference type="InterPro" id="IPR015847">
    <property type="entry name" value="ExoRNase_PH_dom2"/>
</dbReference>
<dbReference type="Proteomes" id="UP000230052">
    <property type="component" value="Unassembled WGS sequence"/>
</dbReference>
<dbReference type="SUPFAM" id="SSF54211">
    <property type="entry name" value="Ribosomal protein S5 domain 2-like"/>
    <property type="match status" value="2"/>
</dbReference>
<dbReference type="Gene3D" id="3.30.230.70">
    <property type="entry name" value="GHMP Kinase, N-terminal domain"/>
    <property type="match status" value="2"/>
</dbReference>
<dbReference type="SUPFAM" id="SSF46915">
    <property type="entry name" value="Polynucleotide phosphorylase/guanosine pentaphosphate synthase (PNPase/GPSI), domain 3"/>
    <property type="match status" value="1"/>
</dbReference>
<dbReference type="Pfam" id="PF03726">
    <property type="entry name" value="PNPase"/>
    <property type="match status" value="1"/>
</dbReference>
<dbReference type="HAMAP" id="MF_01595">
    <property type="entry name" value="PNPase"/>
    <property type="match status" value="1"/>
</dbReference>
<dbReference type="PROSITE" id="PS50126">
    <property type="entry name" value="S1"/>
    <property type="match status" value="1"/>
</dbReference>
<evidence type="ECO:0000256" key="2">
    <source>
        <dbReference type="ARBA" id="ARBA00022490"/>
    </source>
</evidence>
<evidence type="ECO:0000256" key="5">
    <source>
        <dbReference type="ARBA" id="ARBA00022723"/>
    </source>
</evidence>
<accession>A0A2J0KUH8</accession>
<feature type="binding site" evidence="8">
    <location>
        <position position="489"/>
    </location>
    <ligand>
        <name>Mg(2+)</name>
        <dbReference type="ChEBI" id="CHEBI:18420"/>
    </ligand>
</feature>
<dbReference type="CDD" id="cd02393">
    <property type="entry name" value="KH-I_PNPase"/>
    <property type="match status" value="1"/>
</dbReference>
<dbReference type="GO" id="GO:0004654">
    <property type="term" value="F:polyribonucleotide nucleotidyltransferase activity"/>
    <property type="evidence" value="ECO:0007669"/>
    <property type="project" value="UniProtKB-UniRule"/>
</dbReference>
<dbReference type="InterPro" id="IPR027408">
    <property type="entry name" value="PNPase/RNase_PH_dom_sf"/>
</dbReference>
<dbReference type="SUPFAM" id="SSF50249">
    <property type="entry name" value="Nucleic acid-binding proteins"/>
    <property type="match status" value="1"/>
</dbReference>
<dbReference type="FunFam" id="3.30.230.70:FF:000002">
    <property type="entry name" value="Polyribonucleotide nucleotidyltransferase"/>
    <property type="match status" value="1"/>
</dbReference>
<proteinExistence type="inferred from homology"/>
<dbReference type="FunFam" id="3.30.230.70:FF:000001">
    <property type="entry name" value="Polyribonucleotide nucleotidyltransferase"/>
    <property type="match status" value="1"/>
</dbReference>
<comment type="similarity">
    <text evidence="1 8">Belongs to the polyribonucleotide nucleotidyltransferase family.</text>
</comment>
<reference evidence="10 11" key="1">
    <citation type="submission" date="2017-09" db="EMBL/GenBank/DDBJ databases">
        <title>Depth-based differentiation of microbial function through sediment-hosted aquifers and enrichment of novel symbionts in the deep terrestrial subsurface.</title>
        <authorList>
            <person name="Probst A.J."/>
            <person name="Ladd B."/>
            <person name="Jarett J.K."/>
            <person name="Geller-Mcgrath D.E."/>
            <person name="Sieber C.M."/>
            <person name="Emerson J.B."/>
            <person name="Anantharaman K."/>
            <person name="Thomas B.C."/>
            <person name="Malmstrom R."/>
            <person name="Stieglmeier M."/>
            <person name="Klingl A."/>
            <person name="Woyke T."/>
            <person name="Ryan C.M."/>
            <person name="Banfield J.F."/>
        </authorList>
    </citation>
    <scope>NUCLEOTIDE SEQUENCE [LARGE SCALE GENOMIC DNA]</scope>
    <source>
        <strain evidence="10">CG07_land_8_20_14_0_80_42_15</strain>
    </source>
</reference>
<dbReference type="InterPro" id="IPR012340">
    <property type="entry name" value="NA-bd_OB-fold"/>
</dbReference>
<dbReference type="InterPro" id="IPR036456">
    <property type="entry name" value="PNPase_PH_RNA-bd_sf"/>
</dbReference>
<dbReference type="PROSITE" id="PS50084">
    <property type="entry name" value="KH_TYPE_1"/>
    <property type="match status" value="1"/>
</dbReference>
<dbReference type="AlphaFoldDB" id="A0A2J0KUH8"/>
<dbReference type="GO" id="GO:0005829">
    <property type="term" value="C:cytosol"/>
    <property type="evidence" value="ECO:0007669"/>
    <property type="project" value="TreeGrafter"/>
</dbReference>
<dbReference type="EC" id="2.7.7.8" evidence="8"/>
<dbReference type="Gene3D" id="2.40.50.140">
    <property type="entry name" value="Nucleic acid-binding proteins"/>
    <property type="match status" value="1"/>
</dbReference>
<dbReference type="Pfam" id="PF00575">
    <property type="entry name" value="S1"/>
    <property type="match status" value="1"/>
</dbReference>
<dbReference type="NCBIfam" id="TIGR03591">
    <property type="entry name" value="polynuc_phos"/>
    <property type="match status" value="1"/>
</dbReference>
<comment type="caution">
    <text evidence="10">The sequence shown here is derived from an EMBL/GenBank/DDBJ whole genome shotgun (WGS) entry which is preliminary data.</text>
</comment>
<dbReference type="PANTHER" id="PTHR11252">
    <property type="entry name" value="POLYRIBONUCLEOTIDE NUCLEOTIDYLTRANSFERASE"/>
    <property type="match status" value="1"/>
</dbReference>
<dbReference type="InterPro" id="IPR020568">
    <property type="entry name" value="Ribosomal_Su5_D2-typ_SF"/>
</dbReference>
<evidence type="ECO:0000256" key="7">
    <source>
        <dbReference type="ARBA" id="ARBA00022884"/>
    </source>
</evidence>
<dbReference type="InterPro" id="IPR003029">
    <property type="entry name" value="S1_domain"/>
</dbReference>
<dbReference type="InterPro" id="IPR001247">
    <property type="entry name" value="ExoRNase_PH_dom1"/>
</dbReference>
<dbReference type="SUPFAM" id="SSF55666">
    <property type="entry name" value="Ribonuclease PH domain 2-like"/>
    <property type="match status" value="2"/>
</dbReference>
<evidence type="ECO:0000256" key="3">
    <source>
        <dbReference type="ARBA" id="ARBA00022679"/>
    </source>
</evidence>
<dbReference type="SMART" id="SM00322">
    <property type="entry name" value="KH"/>
    <property type="match status" value="1"/>
</dbReference>
<protein>
    <recommendedName>
        <fullName evidence="8">Polyribonucleotide nucleotidyltransferase</fullName>
        <ecNumber evidence="8">2.7.7.8</ecNumber>
    </recommendedName>
    <alternativeName>
        <fullName evidence="8">Polynucleotide phosphorylase</fullName>
        <shortName evidence="8">PNPase</shortName>
    </alternativeName>
</protein>
<dbReference type="CDD" id="cd04472">
    <property type="entry name" value="S1_PNPase"/>
    <property type="match status" value="1"/>
</dbReference>
<dbReference type="FunFam" id="2.40.50.140:FF:000189">
    <property type="entry name" value="Polyribonucleotide nucleotidyltransferase, putative"/>
    <property type="match status" value="1"/>
</dbReference>
<comment type="subcellular location">
    <subcellularLocation>
        <location evidence="8">Cytoplasm</location>
    </subcellularLocation>
</comment>
<dbReference type="InterPro" id="IPR004088">
    <property type="entry name" value="KH_dom_type_1"/>
</dbReference>
<dbReference type="InterPro" id="IPR012162">
    <property type="entry name" value="PNPase"/>
</dbReference>
<name>A0A2J0KUH8_9BACT</name>
<dbReference type="Pfam" id="PF00013">
    <property type="entry name" value="KH_1"/>
    <property type="match status" value="1"/>
</dbReference>
<evidence type="ECO:0000256" key="6">
    <source>
        <dbReference type="ARBA" id="ARBA00022842"/>
    </source>
</evidence>
<dbReference type="PIRSF" id="PIRSF005499">
    <property type="entry name" value="PNPase"/>
    <property type="match status" value="1"/>
</dbReference>
<dbReference type="SMART" id="SM00316">
    <property type="entry name" value="S1"/>
    <property type="match status" value="1"/>
</dbReference>
<dbReference type="GO" id="GO:0000287">
    <property type="term" value="F:magnesium ion binding"/>
    <property type="evidence" value="ECO:0007669"/>
    <property type="project" value="UniProtKB-UniRule"/>
</dbReference>
<keyword evidence="4 8" id="KW-0548">Nucleotidyltransferase</keyword>
<gene>
    <name evidence="8 10" type="primary">pnp</name>
    <name evidence="10" type="ORF">COS99_01680</name>
</gene>
<dbReference type="Pfam" id="PF03725">
    <property type="entry name" value="RNase_PH_C"/>
    <property type="match status" value="1"/>
</dbReference>
<comment type="function">
    <text evidence="8">Involved in mRNA degradation. Catalyzes the phosphorolysis of single-stranded polyribonucleotides processively in the 3'- to 5'-direction.</text>
</comment>
<organism evidence="10 11">
    <name type="scientific">Candidatus Aquitaenariimonas noxiae</name>
    <dbReference type="NCBI Taxonomy" id="1974741"/>
    <lineage>
        <taxon>Bacteria</taxon>
        <taxon>Pseudomonadati</taxon>
        <taxon>Candidatus Omnitrophota</taxon>
        <taxon>Candidatus Aquitaenariimonas</taxon>
    </lineage>
</organism>
<dbReference type="InterPro" id="IPR036345">
    <property type="entry name" value="ExoRNase_PH_dom2_sf"/>
</dbReference>
<dbReference type="EMBL" id="PEWV01000017">
    <property type="protein sequence ID" value="PIU42151.1"/>
    <property type="molecule type" value="Genomic_DNA"/>
</dbReference>
<dbReference type="Gene3D" id="3.30.1370.10">
    <property type="entry name" value="K Homology domain, type 1"/>
    <property type="match status" value="1"/>
</dbReference>
<dbReference type="GO" id="GO:0006402">
    <property type="term" value="P:mRNA catabolic process"/>
    <property type="evidence" value="ECO:0007669"/>
    <property type="project" value="UniProtKB-UniRule"/>
</dbReference>
<dbReference type="CDD" id="cd11364">
    <property type="entry name" value="RNase_PH_PNPase_2"/>
    <property type="match status" value="1"/>
</dbReference>
<evidence type="ECO:0000256" key="1">
    <source>
        <dbReference type="ARBA" id="ARBA00007404"/>
    </source>
</evidence>
<dbReference type="NCBIfam" id="NF008805">
    <property type="entry name" value="PRK11824.1"/>
    <property type="match status" value="1"/>
</dbReference>
<evidence type="ECO:0000313" key="10">
    <source>
        <dbReference type="EMBL" id="PIU42151.1"/>
    </source>
</evidence>
<keyword evidence="6 8" id="KW-0460">Magnesium</keyword>
<feature type="domain" description="S1 motif" evidence="9">
    <location>
        <begin position="620"/>
        <end position="688"/>
    </location>
</feature>
<comment type="cofactor">
    <cofactor evidence="8">
        <name>Mg(2+)</name>
        <dbReference type="ChEBI" id="CHEBI:18420"/>
    </cofactor>
</comment>
<dbReference type="Pfam" id="PF01138">
    <property type="entry name" value="RNase_PH"/>
    <property type="match status" value="2"/>
</dbReference>
<evidence type="ECO:0000313" key="11">
    <source>
        <dbReference type="Proteomes" id="UP000230052"/>
    </source>
</evidence>
<dbReference type="GO" id="GO:0000175">
    <property type="term" value="F:3'-5'-RNA exonuclease activity"/>
    <property type="evidence" value="ECO:0007669"/>
    <property type="project" value="TreeGrafter"/>
</dbReference>
<keyword evidence="7 8" id="KW-0694">RNA-binding</keyword>
<dbReference type="GO" id="GO:0006396">
    <property type="term" value="P:RNA processing"/>
    <property type="evidence" value="ECO:0007669"/>
    <property type="project" value="InterPro"/>
</dbReference>
<evidence type="ECO:0000256" key="8">
    <source>
        <dbReference type="HAMAP-Rule" id="MF_01595"/>
    </source>
</evidence>
<evidence type="ECO:0000259" key="9">
    <source>
        <dbReference type="PROSITE" id="PS50126"/>
    </source>
</evidence>
<evidence type="ECO:0000256" key="4">
    <source>
        <dbReference type="ARBA" id="ARBA00022695"/>
    </source>
</evidence>
<sequence length="703" mass="76740">MIKKFELSLGRENIVFETGKMAKQANGSLTVRLGDTVVLVTAVASKDVREGIDFFPLTVEYQEKTYAAGKIPGGFFKREGRPSEKEILTARLIDRPIRPLFPEGFINEVQVMALVVSSDGKNDSDILAVNGASAALMISDIPFNGPIGAVRVGKIKDEFILNPTFQELAESPLDLVVSGTREGVIMMEMGSKELDEPLLLEAMKYGYKEILKIIGLQEKMAKEIGRPKMSPELKLVKEDLYEKVRGLAKEKLNHINKVTHKEGRIEEKILLLKELIDKLVTDESGYTKEDVSLALGKLEKIEVRKFILEGRRIDGRSFTDMRPIACEVGILPRTHGSGLFTRGQTQSLAVTTLGTSADEQVIDALEGESLKTFMLHYNFPPFSVGEVKPVRGPGRREIGHGALAERSLHPVMPSKEAFPYTVRVVSDILESNGSSSMATVCGSSLSLMDAGVPIKAAVSGIAIGLVKEKDKAAILTDIAGIEDHCGDMDFKVAGTRKGVTAIQLDLKIDGLNFDLIKKALDQAKAARLEILDKIYAVISGPRDKLSAFAPRIVNIKISLDKIKDVIGPGGKVIRKIISETGVTIDIDDQAGEVKIASANKESLEKAVDIVKKLIEEPEIGKMYLGKITKIANFGAFCEILPGKEGLIHVSELAEKYVSDVSSEVKVGEEVLVKIIEIDQQGRINLSRKQVLKAASGEKNKNKT</sequence>
<dbReference type="InterPro" id="IPR036612">
    <property type="entry name" value="KH_dom_type_1_sf"/>
</dbReference>
<dbReference type="InterPro" id="IPR015848">
    <property type="entry name" value="PNPase_PH_RNA-bd_bac/org-type"/>
</dbReference>
<dbReference type="FunFam" id="3.30.1370.10:FF:000001">
    <property type="entry name" value="Polyribonucleotide nucleotidyltransferase"/>
    <property type="match status" value="1"/>
</dbReference>
<keyword evidence="5 8" id="KW-0479">Metal-binding</keyword>
<comment type="catalytic activity">
    <reaction evidence="8">
        <text>RNA(n+1) + phosphate = RNA(n) + a ribonucleoside 5'-diphosphate</text>
        <dbReference type="Rhea" id="RHEA:22096"/>
        <dbReference type="Rhea" id="RHEA-COMP:14527"/>
        <dbReference type="Rhea" id="RHEA-COMP:17342"/>
        <dbReference type="ChEBI" id="CHEBI:43474"/>
        <dbReference type="ChEBI" id="CHEBI:57930"/>
        <dbReference type="ChEBI" id="CHEBI:140395"/>
        <dbReference type="EC" id="2.7.7.8"/>
    </reaction>
</comment>
<dbReference type="GO" id="GO:0003723">
    <property type="term" value="F:RNA binding"/>
    <property type="evidence" value="ECO:0007669"/>
    <property type="project" value="UniProtKB-UniRule"/>
</dbReference>
<keyword evidence="2 8" id="KW-0963">Cytoplasm</keyword>
<dbReference type="InterPro" id="IPR004087">
    <property type="entry name" value="KH_dom"/>
</dbReference>
<keyword evidence="3 8" id="KW-0808">Transferase</keyword>
<dbReference type="SUPFAM" id="SSF54791">
    <property type="entry name" value="Eukaryotic type KH-domain (KH-domain type I)"/>
    <property type="match status" value="1"/>
</dbReference>